<comment type="caution">
    <text evidence="2">The sequence shown here is derived from an EMBL/GenBank/DDBJ whole genome shotgun (WGS) entry which is preliminary data.</text>
</comment>
<dbReference type="Pfam" id="PF04359">
    <property type="entry name" value="DUF493"/>
    <property type="match status" value="1"/>
</dbReference>
<dbReference type="PANTHER" id="PTHR38036:SF1">
    <property type="entry name" value="UPF0250 PROTEIN YBED"/>
    <property type="match status" value="1"/>
</dbReference>
<dbReference type="EMBL" id="PSYR01000001">
    <property type="protein sequence ID" value="RCN58449.1"/>
    <property type="molecule type" value="Genomic_DNA"/>
</dbReference>
<keyword evidence="3" id="KW-1185">Reference proteome</keyword>
<evidence type="ECO:0000313" key="3">
    <source>
        <dbReference type="Proteomes" id="UP000253250"/>
    </source>
</evidence>
<reference evidence="2 3" key="1">
    <citation type="submission" date="2018-02" db="EMBL/GenBank/DDBJ databases">
        <title>Insights into the biology of acidophilic members of the Acidiferrobacteraceae family derived from comparative genomic analyses.</title>
        <authorList>
            <person name="Issotta F."/>
            <person name="Thyssen C."/>
            <person name="Mena C."/>
            <person name="Moya A."/>
            <person name="Bellenberg S."/>
            <person name="Sproer C."/>
            <person name="Covarrubias P.C."/>
            <person name="Sand W."/>
            <person name="Quatrini R."/>
            <person name="Vera M."/>
        </authorList>
    </citation>
    <scope>NUCLEOTIDE SEQUENCE [LARGE SCALE GENOMIC DNA]</scope>
    <source>
        <strain evidence="3">m-1</strain>
    </source>
</reference>
<dbReference type="AlphaFoldDB" id="A0A1C2G3D0"/>
<dbReference type="RefSeq" id="WP_065969146.1">
    <property type="nucleotide sequence ID" value="NZ_CP080624.1"/>
</dbReference>
<comment type="similarity">
    <text evidence="1">Belongs to the UPF0250 family.</text>
</comment>
<dbReference type="InterPro" id="IPR007454">
    <property type="entry name" value="UPF0250_YbeD-like"/>
</dbReference>
<dbReference type="SUPFAM" id="SSF117991">
    <property type="entry name" value="YbeD/HP0495-like"/>
    <property type="match status" value="1"/>
</dbReference>
<dbReference type="PANTHER" id="PTHR38036">
    <property type="entry name" value="UPF0250 PROTEIN YBED"/>
    <property type="match status" value="1"/>
</dbReference>
<evidence type="ECO:0000256" key="1">
    <source>
        <dbReference type="ARBA" id="ARBA00008460"/>
    </source>
</evidence>
<dbReference type="OrthoDB" id="9793424at2"/>
<protein>
    <submittedName>
        <fullName evidence="2">DUF493 domain-containing protein</fullName>
    </submittedName>
</protein>
<name>A0A1C2G3D0_9GAMM</name>
<gene>
    <name evidence="2" type="ORF">C4900_01230</name>
</gene>
<proteinExistence type="inferred from homology"/>
<accession>A0A1C2G3D0</accession>
<evidence type="ECO:0000313" key="2">
    <source>
        <dbReference type="EMBL" id="RCN58449.1"/>
    </source>
</evidence>
<dbReference type="GO" id="GO:0005829">
    <property type="term" value="C:cytosol"/>
    <property type="evidence" value="ECO:0007669"/>
    <property type="project" value="TreeGrafter"/>
</dbReference>
<sequence>MATNGHDDKAPEILTFPCTIDIKAVGRRSARFEALVHEIVSRHIGPQDLLSCTTRESRGGNYLAITLTIRASARMQLDAIYEALSASPEVLMAL</sequence>
<dbReference type="InterPro" id="IPR027471">
    <property type="entry name" value="YbeD-like_sf"/>
</dbReference>
<dbReference type="Proteomes" id="UP000253250">
    <property type="component" value="Unassembled WGS sequence"/>
</dbReference>
<dbReference type="STRING" id="163359.A9R16_08560"/>
<organism evidence="2 3">
    <name type="scientific">Acidiferrobacter thiooxydans</name>
    <dbReference type="NCBI Taxonomy" id="163359"/>
    <lineage>
        <taxon>Bacteria</taxon>
        <taxon>Pseudomonadati</taxon>
        <taxon>Pseudomonadota</taxon>
        <taxon>Gammaproteobacteria</taxon>
        <taxon>Acidiferrobacterales</taxon>
        <taxon>Acidiferrobacteraceae</taxon>
        <taxon>Acidiferrobacter</taxon>
    </lineage>
</organism>
<dbReference type="Gene3D" id="3.30.70.260">
    <property type="match status" value="1"/>
</dbReference>